<dbReference type="PANTHER" id="PTHR34846:SF10">
    <property type="entry name" value="CYTOPLASMIC PROTEIN"/>
    <property type="match status" value="1"/>
</dbReference>
<feature type="domain" description="Carboxymuconolactone decarboxylase-like" evidence="1">
    <location>
        <begin position="20"/>
        <end position="94"/>
    </location>
</feature>
<dbReference type="Gene3D" id="1.20.1290.10">
    <property type="entry name" value="AhpD-like"/>
    <property type="match status" value="1"/>
</dbReference>
<evidence type="ECO:0000313" key="2">
    <source>
        <dbReference type="EMBL" id="ROV59987.1"/>
    </source>
</evidence>
<proteinExistence type="predicted"/>
<dbReference type="RefSeq" id="WP_123782104.1">
    <property type="nucleotide sequence ID" value="NZ_RKIK01000028.1"/>
</dbReference>
<accession>A0A3N3DZN2</accession>
<gene>
    <name evidence="2" type="ORF">EGH82_11025</name>
</gene>
<sequence>MSKRIDLAKIQPTALTSMLGIENYLSKVELNSTLKELIKIRASMINQCAYCIQMHTEAAINLGIEQQKLFALSAWRESPLFNQTEQALLNLTDEMTLISKAGVADETYQQCLNLLGEEQLAQAMMQIIMINAWNRFALATKMTHK</sequence>
<dbReference type="PANTHER" id="PTHR34846">
    <property type="entry name" value="4-CARBOXYMUCONOLACTONE DECARBOXYLASE FAMILY PROTEIN (AFU_ORTHOLOGUE AFUA_6G11590)"/>
    <property type="match status" value="1"/>
</dbReference>
<comment type="caution">
    <text evidence="2">The sequence shown here is derived from an EMBL/GenBank/DDBJ whole genome shotgun (WGS) entry which is preliminary data.</text>
</comment>
<evidence type="ECO:0000259" key="1">
    <source>
        <dbReference type="Pfam" id="PF02627"/>
    </source>
</evidence>
<protein>
    <submittedName>
        <fullName evidence="2">Carboxymuconolactone decarboxylase family protein</fullName>
    </submittedName>
</protein>
<dbReference type="NCBIfam" id="TIGR00778">
    <property type="entry name" value="ahpD_dom"/>
    <property type="match status" value="1"/>
</dbReference>
<reference evidence="2 3" key="1">
    <citation type="submission" date="2018-11" db="EMBL/GenBank/DDBJ databases">
        <title>Vibrio ponticus strain CAIM 1751 pathogenic for the snapper Lutjanus guttatus.</title>
        <authorList>
            <person name="Soto-Rodriguez S."/>
            <person name="Lozano-Olvera R."/>
            <person name="Gomez-Gil B."/>
        </authorList>
    </citation>
    <scope>NUCLEOTIDE SEQUENCE [LARGE SCALE GENOMIC DNA]</scope>
    <source>
        <strain evidence="2 3">CAIM 1751</strain>
    </source>
</reference>
<dbReference type="InterPro" id="IPR004675">
    <property type="entry name" value="AhpD_core"/>
</dbReference>
<dbReference type="Proteomes" id="UP000278792">
    <property type="component" value="Unassembled WGS sequence"/>
</dbReference>
<organism evidence="2 3">
    <name type="scientific">Vibrio ponticus</name>
    <dbReference type="NCBI Taxonomy" id="265668"/>
    <lineage>
        <taxon>Bacteria</taxon>
        <taxon>Pseudomonadati</taxon>
        <taxon>Pseudomonadota</taxon>
        <taxon>Gammaproteobacteria</taxon>
        <taxon>Vibrionales</taxon>
        <taxon>Vibrionaceae</taxon>
        <taxon>Vibrio</taxon>
    </lineage>
</organism>
<dbReference type="AlphaFoldDB" id="A0A3N3DZN2"/>
<dbReference type="Pfam" id="PF02627">
    <property type="entry name" value="CMD"/>
    <property type="match status" value="1"/>
</dbReference>
<dbReference type="EMBL" id="RKIK01000028">
    <property type="protein sequence ID" value="ROV59987.1"/>
    <property type="molecule type" value="Genomic_DNA"/>
</dbReference>
<dbReference type="InterPro" id="IPR029032">
    <property type="entry name" value="AhpD-like"/>
</dbReference>
<name>A0A3N3DZN2_9VIBR</name>
<evidence type="ECO:0000313" key="3">
    <source>
        <dbReference type="Proteomes" id="UP000278792"/>
    </source>
</evidence>
<dbReference type="InterPro" id="IPR003779">
    <property type="entry name" value="CMD-like"/>
</dbReference>
<dbReference type="SUPFAM" id="SSF69118">
    <property type="entry name" value="AhpD-like"/>
    <property type="match status" value="1"/>
</dbReference>
<dbReference type="GO" id="GO:0051920">
    <property type="term" value="F:peroxiredoxin activity"/>
    <property type="evidence" value="ECO:0007669"/>
    <property type="project" value="InterPro"/>
</dbReference>